<dbReference type="PROSITE" id="PS51898">
    <property type="entry name" value="TYR_RECOMBINASE"/>
    <property type="match status" value="1"/>
</dbReference>
<feature type="domain" description="Tyr recombinase" evidence="3">
    <location>
        <begin position="162"/>
        <end position="370"/>
    </location>
</feature>
<dbReference type="InterPro" id="IPR011010">
    <property type="entry name" value="DNA_brk_join_enz"/>
</dbReference>
<dbReference type="InterPro" id="IPR050090">
    <property type="entry name" value="Tyrosine_recombinase_XerCD"/>
</dbReference>
<gene>
    <name evidence="4" type="ORF">ACFOY2_45995</name>
</gene>
<dbReference type="Gene3D" id="1.10.443.10">
    <property type="entry name" value="Intergrase catalytic core"/>
    <property type="match status" value="1"/>
</dbReference>
<evidence type="ECO:0000259" key="3">
    <source>
        <dbReference type="PROSITE" id="PS51898"/>
    </source>
</evidence>
<feature type="compositionally biased region" description="Basic and acidic residues" evidence="2">
    <location>
        <begin position="356"/>
        <end position="369"/>
    </location>
</feature>
<proteinExistence type="predicted"/>
<keyword evidence="5" id="KW-1185">Reference proteome</keyword>
<dbReference type="InterPro" id="IPR013762">
    <property type="entry name" value="Integrase-like_cat_sf"/>
</dbReference>
<dbReference type="EMBL" id="JBHSBI010000036">
    <property type="protein sequence ID" value="MFC4014645.1"/>
    <property type="molecule type" value="Genomic_DNA"/>
</dbReference>
<evidence type="ECO:0000256" key="1">
    <source>
        <dbReference type="ARBA" id="ARBA00023172"/>
    </source>
</evidence>
<name>A0ABV8GL08_9ACTN</name>
<accession>A0ABV8GL08</accession>
<dbReference type="Proteomes" id="UP001595851">
    <property type="component" value="Unassembled WGS sequence"/>
</dbReference>
<evidence type="ECO:0000313" key="4">
    <source>
        <dbReference type="EMBL" id="MFC4014645.1"/>
    </source>
</evidence>
<organism evidence="4 5">
    <name type="scientific">Nonomuraea purpurea</name>
    <dbReference type="NCBI Taxonomy" id="1849276"/>
    <lineage>
        <taxon>Bacteria</taxon>
        <taxon>Bacillati</taxon>
        <taxon>Actinomycetota</taxon>
        <taxon>Actinomycetes</taxon>
        <taxon>Streptosporangiales</taxon>
        <taxon>Streptosporangiaceae</taxon>
        <taxon>Nonomuraea</taxon>
    </lineage>
</organism>
<dbReference type="InterPro" id="IPR002104">
    <property type="entry name" value="Integrase_catalytic"/>
</dbReference>
<protein>
    <submittedName>
        <fullName evidence="4">Tyrosine-type recombinase/integrase</fullName>
    </submittedName>
</protein>
<dbReference type="PANTHER" id="PTHR30349:SF81">
    <property type="entry name" value="TYROSINE RECOMBINASE XERC"/>
    <property type="match status" value="1"/>
</dbReference>
<evidence type="ECO:0000313" key="5">
    <source>
        <dbReference type="Proteomes" id="UP001595851"/>
    </source>
</evidence>
<feature type="region of interest" description="Disordered" evidence="2">
    <location>
        <begin position="352"/>
        <end position="389"/>
    </location>
</feature>
<keyword evidence="1" id="KW-0233">DNA recombination</keyword>
<dbReference type="Pfam" id="PF00589">
    <property type="entry name" value="Phage_integrase"/>
    <property type="match status" value="1"/>
</dbReference>
<dbReference type="PANTHER" id="PTHR30349">
    <property type="entry name" value="PHAGE INTEGRASE-RELATED"/>
    <property type="match status" value="1"/>
</dbReference>
<reference evidence="5" key="1">
    <citation type="journal article" date="2019" name="Int. J. Syst. Evol. Microbiol.">
        <title>The Global Catalogue of Microorganisms (GCM) 10K type strain sequencing project: providing services to taxonomists for standard genome sequencing and annotation.</title>
        <authorList>
            <consortium name="The Broad Institute Genomics Platform"/>
            <consortium name="The Broad Institute Genome Sequencing Center for Infectious Disease"/>
            <person name="Wu L."/>
            <person name="Ma J."/>
        </authorList>
    </citation>
    <scope>NUCLEOTIDE SEQUENCE [LARGE SCALE GENOMIC DNA]</scope>
    <source>
        <strain evidence="5">TBRC 1276</strain>
    </source>
</reference>
<dbReference type="RefSeq" id="WP_379534480.1">
    <property type="nucleotide sequence ID" value="NZ_JBHSBI010000036.1"/>
</dbReference>
<dbReference type="SUPFAM" id="SSF56349">
    <property type="entry name" value="DNA breaking-rejoining enzymes"/>
    <property type="match status" value="1"/>
</dbReference>
<evidence type="ECO:0000256" key="2">
    <source>
        <dbReference type="SAM" id="MobiDB-lite"/>
    </source>
</evidence>
<comment type="caution">
    <text evidence="4">The sequence shown here is derived from an EMBL/GenBank/DDBJ whole genome shotgun (WGS) entry which is preliminary data.</text>
</comment>
<sequence length="389" mass="42378">MSEYLPEAVTAGALPAVAAPPDRAKNPYWAYLASLDSAESRRAMKGCLDRIARLMAGKDPAGLNAEGKSDLVALAITGESVHWHLLRPEHTQHIRALISAATIRKKGADKDADPEPWSTAYRNKHIVALRQVLDRAWLLGLMTADERDRAQRVDQFAGTRLPKGKHLPVERVGALFAACDTDLDPDPDDVEDEAHRERLRRTALRDAALLAALYSTGARRSELGGVALADYDPADRSLHIRLGKRNKERLVYLTSSAIARIEAWLTVRGNDPGGLFAPFTPRGGHVRRTRAGTVAHMSGQTVGDVIANRAEQAGLTEAPDAHDFRRTFTGELLDAGVDLATAQALLGHASPATTARYDRRPERARRAAVDKLATPEAIPLPGAVRKRDR</sequence>